<organism evidence="1 2">
    <name type="scientific">Deefgea salmonis</name>
    <dbReference type="NCBI Taxonomy" id="2875502"/>
    <lineage>
        <taxon>Bacteria</taxon>
        <taxon>Pseudomonadati</taxon>
        <taxon>Pseudomonadota</taxon>
        <taxon>Betaproteobacteria</taxon>
        <taxon>Neisseriales</taxon>
        <taxon>Chitinibacteraceae</taxon>
        <taxon>Deefgea</taxon>
    </lineage>
</organism>
<comment type="caution">
    <text evidence="1">The sequence shown here is derived from an EMBL/GenBank/DDBJ whole genome shotgun (WGS) entry which is preliminary data.</text>
</comment>
<gene>
    <name evidence="1" type="ORF">LG219_05210</name>
</gene>
<name>A0ABS8BIY8_9NEIS</name>
<reference evidence="1 2" key="1">
    <citation type="submission" date="2021-10" db="EMBL/GenBank/DDBJ databases">
        <authorList>
            <person name="Chen M."/>
        </authorList>
    </citation>
    <scope>NUCLEOTIDE SEQUENCE [LARGE SCALE GENOMIC DNA]</scope>
    <source>
        <strain evidence="1 2">H3-26</strain>
    </source>
</reference>
<dbReference type="RefSeq" id="WP_226763475.1">
    <property type="nucleotide sequence ID" value="NZ_JAJAWG010000002.1"/>
</dbReference>
<keyword evidence="2" id="KW-1185">Reference proteome</keyword>
<dbReference type="EMBL" id="JAJAWG010000002">
    <property type="protein sequence ID" value="MCB5195685.1"/>
    <property type="molecule type" value="Genomic_DNA"/>
</dbReference>
<evidence type="ECO:0000313" key="1">
    <source>
        <dbReference type="EMBL" id="MCB5195685.1"/>
    </source>
</evidence>
<proteinExistence type="predicted"/>
<protein>
    <submittedName>
        <fullName evidence="1">Uncharacterized protein</fullName>
    </submittedName>
</protein>
<evidence type="ECO:0000313" key="2">
    <source>
        <dbReference type="Proteomes" id="UP001198034"/>
    </source>
</evidence>
<sequence>MNTISVANVIKYLKENKYECIDFNDRNQLIFEFVRRSSDYISAYASYQLLPDAARGFNYGTPCVENVSPHGELDAKYAEFYEHDIRKPVTEWNKVEVLDGTVQQVERETDLVSRYFGHVILKKYGLLFMIDPTLSLVRQPFYRKLKSNMGKVERDAIENSNRIFGERLGGGLDEDRGFEFISKEHIHMSSSEFCFVFDVKVPINQQLASAENYFKYFERKLLDKLNSQDESAKRISYLSRQRYRNNRMYDFDLMLRYYDLVSIFRDHSRPVEAVAKFLEQHTGNSALHLALGEPEELPDIKNIYKITLEYMDVTSTGKFNELKFVPLKVAPPTKSATKS</sequence>
<dbReference type="Proteomes" id="UP001198034">
    <property type="component" value="Unassembled WGS sequence"/>
</dbReference>
<accession>A0ABS8BIY8</accession>